<dbReference type="NCBIfam" id="TIGR00765">
    <property type="entry name" value="yihY_not_rbn"/>
    <property type="match status" value="1"/>
</dbReference>
<dbReference type="RefSeq" id="WP_090739530.1">
    <property type="nucleotide sequence ID" value="NZ_FMVT01000001.1"/>
</dbReference>
<evidence type="ECO:0000313" key="9">
    <source>
        <dbReference type="Proteomes" id="UP000199502"/>
    </source>
</evidence>
<reference evidence="8 9" key="1">
    <citation type="submission" date="2016-10" db="EMBL/GenBank/DDBJ databases">
        <authorList>
            <person name="de Groot N.N."/>
        </authorList>
    </citation>
    <scope>NUCLEOTIDE SEQUENCE [LARGE SCALE GENOMIC DNA]</scope>
    <source>
        <strain evidence="8 9">CGMCC 1.8925</strain>
    </source>
</reference>
<feature type="region of interest" description="Disordered" evidence="6">
    <location>
        <begin position="295"/>
        <end position="359"/>
    </location>
</feature>
<evidence type="ECO:0000313" key="8">
    <source>
        <dbReference type="EMBL" id="SCX87129.1"/>
    </source>
</evidence>
<dbReference type="OrthoDB" id="9781030at2"/>
<keyword evidence="4 7" id="KW-1133">Transmembrane helix</keyword>
<feature type="transmembrane region" description="Helical" evidence="7">
    <location>
        <begin position="199"/>
        <end position="218"/>
    </location>
</feature>
<accession>A0A1G5BAJ0</accession>
<dbReference type="GO" id="GO:0005886">
    <property type="term" value="C:plasma membrane"/>
    <property type="evidence" value="ECO:0007669"/>
    <property type="project" value="UniProtKB-SubCell"/>
</dbReference>
<comment type="subcellular location">
    <subcellularLocation>
        <location evidence="1">Cell membrane</location>
        <topology evidence="1">Multi-pass membrane protein</topology>
    </subcellularLocation>
</comment>
<organism evidence="8 9">
    <name type="scientific">Paracoccus tibetensis</name>
    <dbReference type="NCBI Taxonomy" id="336292"/>
    <lineage>
        <taxon>Bacteria</taxon>
        <taxon>Pseudomonadati</taxon>
        <taxon>Pseudomonadota</taxon>
        <taxon>Alphaproteobacteria</taxon>
        <taxon>Rhodobacterales</taxon>
        <taxon>Paracoccaceae</taxon>
        <taxon>Paracoccus</taxon>
    </lineage>
</organism>
<feature type="transmembrane region" description="Helical" evidence="7">
    <location>
        <begin position="230"/>
        <end position="252"/>
    </location>
</feature>
<evidence type="ECO:0000256" key="5">
    <source>
        <dbReference type="ARBA" id="ARBA00023136"/>
    </source>
</evidence>
<dbReference type="Proteomes" id="UP000199502">
    <property type="component" value="Unassembled WGS sequence"/>
</dbReference>
<evidence type="ECO:0000256" key="4">
    <source>
        <dbReference type="ARBA" id="ARBA00022989"/>
    </source>
</evidence>
<keyword evidence="3 7" id="KW-0812">Transmembrane</keyword>
<feature type="region of interest" description="Disordered" evidence="6">
    <location>
        <begin position="1"/>
        <end position="23"/>
    </location>
</feature>
<dbReference type="InterPro" id="IPR017039">
    <property type="entry name" value="Virul_fac_BrkB"/>
</dbReference>
<keyword evidence="2" id="KW-1003">Cell membrane</keyword>
<sequence>MARQAQGDRTAGSSADADTPRGIPSGGWKQILWRVKDEIAKDHISVVAAGIAFYALLSIFPAIAALVSIAGLILDPADIAGQLESAAAVLPAEAAGIVQDQVVKVTTGDQTGTGLVALFGIAVALYGAMKGVLTLMEGLNIAYDEEETRGMVKLYLTALAITLASILGTAAGIGLMILLPSLIGMFGLPPVLETVVGLLRWPVMAVLVMLALAALYRFGPSRAEPKWRWVSVGAVAATALWMIGTAAFTIYVQNFGSYTETYGTLGGVIVLLTWMWLSSFVILAGAELNAEIEQQTARDTTTGAPEPMGQRQAVKADTPPPAGGETTDAGRAGSRRQDQDRAGSRRGGPGRAPVAAQSPTADLSMAMLLLGSAALKVLRPGTRGGAPEPEAAPRRTR</sequence>
<dbReference type="EMBL" id="FMVT01000001">
    <property type="protein sequence ID" value="SCX87129.1"/>
    <property type="molecule type" value="Genomic_DNA"/>
</dbReference>
<name>A0A1G5BAJ0_9RHOB</name>
<dbReference type="PANTHER" id="PTHR30213">
    <property type="entry name" value="INNER MEMBRANE PROTEIN YHJD"/>
    <property type="match status" value="1"/>
</dbReference>
<evidence type="ECO:0000256" key="2">
    <source>
        <dbReference type="ARBA" id="ARBA00022475"/>
    </source>
</evidence>
<gene>
    <name evidence="8" type="ORF">SAMN05660710_00063</name>
</gene>
<dbReference type="STRING" id="336292.SAMN05660710_00063"/>
<dbReference type="PANTHER" id="PTHR30213:SF0">
    <property type="entry name" value="UPF0761 MEMBRANE PROTEIN YIHY"/>
    <property type="match status" value="1"/>
</dbReference>
<proteinExistence type="predicted"/>
<feature type="transmembrane region" description="Helical" evidence="7">
    <location>
        <begin position="114"/>
        <end position="133"/>
    </location>
</feature>
<evidence type="ECO:0000256" key="7">
    <source>
        <dbReference type="SAM" id="Phobius"/>
    </source>
</evidence>
<dbReference type="Pfam" id="PF03631">
    <property type="entry name" value="Virul_fac_BrkB"/>
    <property type="match status" value="1"/>
</dbReference>
<feature type="region of interest" description="Disordered" evidence="6">
    <location>
        <begin position="376"/>
        <end position="397"/>
    </location>
</feature>
<feature type="transmembrane region" description="Helical" evidence="7">
    <location>
        <begin position="264"/>
        <end position="286"/>
    </location>
</feature>
<feature type="transmembrane region" description="Helical" evidence="7">
    <location>
        <begin position="44"/>
        <end position="74"/>
    </location>
</feature>
<protein>
    <submittedName>
        <fullName evidence="8">Membrane protein</fullName>
    </submittedName>
</protein>
<evidence type="ECO:0000256" key="1">
    <source>
        <dbReference type="ARBA" id="ARBA00004651"/>
    </source>
</evidence>
<feature type="transmembrane region" description="Helical" evidence="7">
    <location>
        <begin position="154"/>
        <end position="179"/>
    </location>
</feature>
<evidence type="ECO:0000256" key="3">
    <source>
        <dbReference type="ARBA" id="ARBA00022692"/>
    </source>
</evidence>
<keyword evidence="9" id="KW-1185">Reference proteome</keyword>
<keyword evidence="5 7" id="KW-0472">Membrane</keyword>
<evidence type="ECO:0000256" key="6">
    <source>
        <dbReference type="SAM" id="MobiDB-lite"/>
    </source>
</evidence>
<dbReference type="AlphaFoldDB" id="A0A1G5BAJ0"/>